<dbReference type="EMBL" id="LKST01000001">
    <property type="protein sequence ID" value="KQB85099.1"/>
    <property type="molecule type" value="Genomic_DNA"/>
</dbReference>
<name>A0A0Q1DXW8_9CORY</name>
<dbReference type="Proteomes" id="UP000050517">
    <property type="component" value="Unassembled WGS sequence"/>
</dbReference>
<keyword evidence="2" id="KW-1185">Reference proteome</keyword>
<proteinExistence type="predicted"/>
<dbReference type="InterPro" id="IPR007817">
    <property type="entry name" value="Isocyanide_synthase_DIT1"/>
</dbReference>
<dbReference type="STRING" id="1544416.Cocul_00234"/>
<protein>
    <submittedName>
        <fullName evidence="1">Pyoverdine/dityrosine biosynthesis protein</fullName>
    </submittedName>
</protein>
<evidence type="ECO:0000313" key="1">
    <source>
        <dbReference type="EMBL" id="KQB85099.1"/>
    </source>
</evidence>
<dbReference type="PANTHER" id="PTHR37285">
    <property type="entry name" value="SPORE WALL MATURATION PROTEIN DIT1"/>
    <property type="match status" value="1"/>
</dbReference>
<sequence length="376" mass="42607">MTTCKSCPEAEASKPILGESFDPWYVLLSPPERVGERRLFHSWPPSLPEVGVGVDYQEIAHQASRCAKGVIRERWRDLRKFTPVESAALLLSSQKFRSGPSLQVREYLRRMYERSGDKVEYVLPSFPFKIPNMEKSPYGHFDAGEILCLQRLQLINEVTTELLDKPSVFHVVSDGKIYSDICGVNAETYQGYSRSARQAIGQMGLAGSLDYVDMVDDVIGDRREEFSETLGRVKEELASWWEVNRGSKPVQYLIRNMSSNVNFYLELECLAYGNLFGMLGDRRGDELKSLMSRKVEDAAFLFMAKLVTLKVLDVLAERYPGSVRATVHPKIGQFGIHLVNSKTRVFPWQGVPLRGSDGRFRIVSPRLRLGITLGAW</sequence>
<dbReference type="OrthoDB" id="860574at2"/>
<dbReference type="PANTHER" id="PTHR37285:SF5">
    <property type="entry name" value="SPORE WALL MATURATION PROTEIN DIT1"/>
    <property type="match status" value="1"/>
</dbReference>
<evidence type="ECO:0000313" key="2">
    <source>
        <dbReference type="Proteomes" id="UP000050517"/>
    </source>
</evidence>
<reference evidence="1 2" key="1">
    <citation type="submission" date="2015-10" db="EMBL/GenBank/DDBJ databases">
        <title>Corynebacteirum lowii and Corynebacterium oculi species nova, derived from human clinical disease and and emended description of Corynebacterium mastiditis.</title>
        <authorList>
            <person name="Bernard K."/>
            <person name="Pacheco A.L."/>
            <person name="Mcdougall C."/>
            <person name="Burtx T."/>
            <person name="Weibe D."/>
            <person name="Tyler S."/>
            <person name="Olson A.B."/>
            <person name="Cnockaert M."/>
            <person name="Eguchi H."/>
            <person name="Kuwahara T."/>
            <person name="Nakayama-Imaohji H."/>
            <person name="Boudewijins M."/>
            <person name="Van Hoecke F."/>
            <person name="Bernier A.-M."/>
            <person name="Vandamme P."/>
        </authorList>
    </citation>
    <scope>NUCLEOTIDE SEQUENCE [LARGE SCALE GENOMIC DNA]</scope>
    <source>
        <strain evidence="1 2">NML 130210</strain>
    </source>
</reference>
<gene>
    <name evidence="1" type="ORF">Cocul_00234</name>
</gene>
<comment type="caution">
    <text evidence="1">The sequence shown here is derived from an EMBL/GenBank/DDBJ whole genome shotgun (WGS) entry which is preliminary data.</text>
</comment>
<dbReference type="Pfam" id="PF05141">
    <property type="entry name" value="DIT1_PvcA"/>
    <property type="match status" value="1"/>
</dbReference>
<organism evidence="1 2">
    <name type="scientific">Corynebacterium oculi</name>
    <dbReference type="NCBI Taxonomy" id="1544416"/>
    <lineage>
        <taxon>Bacteria</taxon>
        <taxon>Bacillati</taxon>
        <taxon>Actinomycetota</taxon>
        <taxon>Actinomycetes</taxon>
        <taxon>Mycobacteriales</taxon>
        <taxon>Corynebacteriaceae</taxon>
        <taxon>Corynebacterium</taxon>
    </lineage>
</organism>
<accession>A0A0Q1DXW8</accession>
<dbReference type="AlphaFoldDB" id="A0A0Q1DXW8"/>
<dbReference type="RefSeq" id="WP_150114293.1">
    <property type="nucleotide sequence ID" value="NZ_LKST01000001.1"/>
</dbReference>
<dbReference type="PATRIC" id="fig|1544416.3.peg.240"/>